<sequence>MQRRRFLLAAALPALAAACGTDQDGGGSSVPPEKLTFNNRLRIPPLAQPKVQPDGIKRFDLTMRSGQTEILPGKQTPTWGFNSGFLGPTIRAARGDTVQLAVANTLGEASTVHWHGMRLPARMDGGPHQPVEPGATWSPRWTIDQPAATSWYHPHPHGSTAMHVYRGLAGLFLLDEPGGPDLPHAYGVTDVPLILQDKRFAADGSFTGDPLKGTFGILGDHVLVNGTYNPFFEVKAQRIRLRVLNGSNARRYHLRFADGRRFHVVATDAGLVNAPVEVDTVSLTPGERIEIVVGFAPGEQVVLTSVGGKADIDEGDLDLIKFVAAAKLAAMPDLPARLADRHIDVPAGARVRHFKLNGHDAINGESMDMTRIDEIVPAGAQEIWEIENNVYAHNFHIHEVAFRVLDVDGKPPLAYAAGPKDTVYVPGKTTVRLAVQFGEHTDPGWPYMYHCHILRHEDSGMMGQFVIVKPGTEQFVSRTLPGAEHAGHLR</sequence>
<name>A0ABV8LM38_9ACTN</name>
<dbReference type="InterPro" id="IPR002355">
    <property type="entry name" value="Cu_oxidase_Cu_BS"/>
</dbReference>
<evidence type="ECO:0000259" key="6">
    <source>
        <dbReference type="Pfam" id="PF07731"/>
    </source>
</evidence>
<dbReference type="Pfam" id="PF07731">
    <property type="entry name" value="Cu-oxidase_2"/>
    <property type="match status" value="1"/>
</dbReference>
<evidence type="ECO:0000313" key="9">
    <source>
        <dbReference type="Proteomes" id="UP001595816"/>
    </source>
</evidence>
<dbReference type="Pfam" id="PF07732">
    <property type="entry name" value="Cu-oxidase_3"/>
    <property type="match status" value="1"/>
</dbReference>
<dbReference type="CDD" id="cd04232">
    <property type="entry name" value="CuRO_1_CueO_FtsP"/>
    <property type="match status" value="1"/>
</dbReference>
<reference evidence="9" key="1">
    <citation type="journal article" date="2019" name="Int. J. Syst. Evol. Microbiol.">
        <title>The Global Catalogue of Microorganisms (GCM) 10K type strain sequencing project: providing services to taxonomists for standard genome sequencing and annotation.</title>
        <authorList>
            <consortium name="The Broad Institute Genomics Platform"/>
            <consortium name="The Broad Institute Genome Sequencing Center for Infectious Disease"/>
            <person name="Wu L."/>
            <person name="Ma J."/>
        </authorList>
    </citation>
    <scope>NUCLEOTIDE SEQUENCE [LARGE SCALE GENOMIC DNA]</scope>
    <source>
        <strain evidence="9">CGMCC 4.7289</strain>
    </source>
</reference>
<feature type="signal peptide" evidence="4">
    <location>
        <begin position="1"/>
        <end position="16"/>
    </location>
</feature>
<keyword evidence="2" id="KW-0479">Metal-binding</keyword>
<dbReference type="SUPFAM" id="SSF49503">
    <property type="entry name" value="Cupredoxins"/>
    <property type="match status" value="3"/>
</dbReference>
<organism evidence="8 9">
    <name type="scientific">Hamadaea flava</name>
    <dbReference type="NCBI Taxonomy" id="1742688"/>
    <lineage>
        <taxon>Bacteria</taxon>
        <taxon>Bacillati</taxon>
        <taxon>Actinomycetota</taxon>
        <taxon>Actinomycetes</taxon>
        <taxon>Micromonosporales</taxon>
        <taxon>Micromonosporaceae</taxon>
        <taxon>Hamadaea</taxon>
    </lineage>
</organism>
<dbReference type="EMBL" id="JBHSAY010000006">
    <property type="protein sequence ID" value="MFC4131543.1"/>
    <property type="molecule type" value="Genomic_DNA"/>
</dbReference>
<evidence type="ECO:0000256" key="3">
    <source>
        <dbReference type="ARBA" id="ARBA00023002"/>
    </source>
</evidence>
<protein>
    <submittedName>
        <fullName evidence="8">Multicopper oxidase family protein</fullName>
    </submittedName>
</protein>
<dbReference type="PANTHER" id="PTHR48267:SF1">
    <property type="entry name" value="BILIRUBIN OXIDASE"/>
    <property type="match status" value="1"/>
</dbReference>
<dbReference type="PANTHER" id="PTHR48267">
    <property type="entry name" value="CUPREDOXIN SUPERFAMILY PROTEIN"/>
    <property type="match status" value="1"/>
</dbReference>
<dbReference type="InterPro" id="IPR008972">
    <property type="entry name" value="Cupredoxin"/>
</dbReference>
<feature type="domain" description="Plastocyanin-like" evidence="5">
    <location>
        <begin position="219"/>
        <end position="295"/>
    </location>
</feature>
<dbReference type="Pfam" id="PF00394">
    <property type="entry name" value="Cu-oxidase"/>
    <property type="match status" value="1"/>
</dbReference>
<accession>A0ABV8LM38</accession>
<comment type="similarity">
    <text evidence="1">Belongs to the multicopper oxidase family.</text>
</comment>
<dbReference type="PROSITE" id="PS00080">
    <property type="entry name" value="MULTICOPPER_OXIDASE2"/>
    <property type="match status" value="1"/>
</dbReference>
<evidence type="ECO:0000259" key="5">
    <source>
        <dbReference type="Pfam" id="PF00394"/>
    </source>
</evidence>
<feature type="domain" description="Plastocyanin-like" evidence="7">
    <location>
        <begin position="64"/>
        <end position="176"/>
    </location>
</feature>
<gene>
    <name evidence="8" type="ORF">ACFOZ4_13110</name>
</gene>
<evidence type="ECO:0000256" key="2">
    <source>
        <dbReference type="ARBA" id="ARBA00022723"/>
    </source>
</evidence>
<feature type="domain" description="Plastocyanin-like" evidence="6">
    <location>
        <begin position="360"/>
        <end position="468"/>
    </location>
</feature>
<keyword evidence="3" id="KW-0560">Oxidoreductase</keyword>
<dbReference type="InterPro" id="IPR001117">
    <property type="entry name" value="Cu-oxidase_2nd"/>
</dbReference>
<proteinExistence type="inferred from homology"/>
<dbReference type="Proteomes" id="UP001595816">
    <property type="component" value="Unassembled WGS sequence"/>
</dbReference>
<dbReference type="PROSITE" id="PS51257">
    <property type="entry name" value="PROKAR_LIPOPROTEIN"/>
    <property type="match status" value="1"/>
</dbReference>
<dbReference type="RefSeq" id="WP_253755167.1">
    <property type="nucleotide sequence ID" value="NZ_JAMZDZ010000001.1"/>
</dbReference>
<keyword evidence="4" id="KW-0732">Signal</keyword>
<dbReference type="Gene3D" id="2.60.40.420">
    <property type="entry name" value="Cupredoxins - blue copper proteins"/>
    <property type="match status" value="3"/>
</dbReference>
<evidence type="ECO:0000313" key="8">
    <source>
        <dbReference type="EMBL" id="MFC4131543.1"/>
    </source>
</evidence>
<dbReference type="InterPro" id="IPR011707">
    <property type="entry name" value="Cu-oxidase-like_N"/>
</dbReference>
<evidence type="ECO:0000256" key="4">
    <source>
        <dbReference type="SAM" id="SignalP"/>
    </source>
</evidence>
<comment type="caution">
    <text evidence="8">The sequence shown here is derived from an EMBL/GenBank/DDBJ whole genome shotgun (WGS) entry which is preliminary data.</text>
</comment>
<dbReference type="InterPro" id="IPR045087">
    <property type="entry name" value="Cu-oxidase_fam"/>
</dbReference>
<keyword evidence="9" id="KW-1185">Reference proteome</keyword>
<feature type="chain" id="PRO_5047263993" evidence="4">
    <location>
        <begin position="17"/>
        <end position="490"/>
    </location>
</feature>
<evidence type="ECO:0000256" key="1">
    <source>
        <dbReference type="ARBA" id="ARBA00010609"/>
    </source>
</evidence>
<dbReference type="InterPro" id="IPR011706">
    <property type="entry name" value="Cu-oxidase_C"/>
</dbReference>
<evidence type="ECO:0000259" key="7">
    <source>
        <dbReference type="Pfam" id="PF07732"/>
    </source>
</evidence>
<dbReference type="CDD" id="cd13867">
    <property type="entry name" value="CuRO_2_CueO_FtsP"/>
    <property type="match status" value="1"/>
</dbReference>
<dbReference type="CDD" id="cd13890">
    <property type="entry name" value="CuRO_3_CueO_FtsP"/>
    <property type="match status" value="1"/>
</dbReference>